<comment type="caution">
    <text evidence="2">The sequence shown here is derived from an EMBL/GenBank/DDBJ whole genome shotgun (WGS) entry which is preliminary data.</text>
</comment>
<evidence type="ECO:0000313" key="3">
    <source>
        <dbReference type="Proteomes" id="UP000827092"/>
    </source>
</evidence>
<dbReference type="EMBL" id="JAFNEN010001118">
    <property type="protein sequence ID" value="KAG8174897.1"/>
    <property type="molecule type" value="Genomic_DNA"/>
</dbReference>
<dbReference type="Proteomes" id="UP000827092">
    <property type="component" value="Unassembled WGS sequence"/>
</dbReference>
<reference evidence="2 3" key="1">
    <citation type="journal article" date="2022" name="Nat. Ecol. Evol.">
        <title>A masculinizing supergene underlies an exaggerated male reproductive morph in a spider.</title>
        <authorList>
            <person name="Hendrickx F."/>
            <person name="De Corte Z."/>
            <person name="Sonet G."/>
            <person name="Van Belleghem S.M."/>
            <person name="Kostlbacher S."/>
            <person name="Vangestel C."/>
        </authorList>
    </citation>
    <scope>NUCLEOTIDE SEQUENCE [LARGE SCALE GENOMIC DNA]</scope>
    <source>
        <strain evidence="2">W744_W776</strain>
    </source>
</reference>
<organism evidence="2 3">
    <name type="scientific">Oedothorax gibbosus</name>
    <dbReference type="NCBI Taxonomy" id="931172"/>
    <lineage>
        <taxon>Eukaryota</taxon>
        <taxon>Metazoa</taxon>
        <taxon>Ecdysozoa</taxon>
        <taxon>Arthropoda</taxon>
        <taxon>Chelicerata</taxon>
        <taxon>Arachnida</taxon>
        <taxon>Araneae</taxon>
        <taxon>Araneomorphae</taxon>
        <taxon>Entelegynae</taxon>
        <taxon>Araneoidea</taxon>
        <taxon>Linyphiidae</taxon>
        <taxon>Erigoninae</taxon>
        <taxon>Oedothorax</taxon>
    </lineage>
</organism>
<evidence type="ECO:0000256" key="1">
    <source>
        <dbReference type="SAM" id="MobiDB-lite"/>
    </source>
</evidence>
<gene>
    <name evidence="2" type="ORF">JTE90_020627</name>
</gene>
<keyword evidence="3" id="KW-1185">Reference proteome</keyword>
<feature type="region of interest" description="Disordered" evidence="1">
    <location>
        <begin position="136"/>
        <end position="165"/>
    </location>
</feature>
<proteinExistence type="predicted"/>
<evidence type="ECO:0000313" key="2">
    <source>
        <dbReference type="EMBL" id="KAG8174897.1"/>
    </source>
</evidence>
<name>A0AAV6TS79_9ARAC</name>
<protein>
    <submittedName>
        <fullName evidence="2">Uncharacterized protein</fullName>
    </submittedName>
</protein>
<dbReference type="AlphaFoldDB" id="A0AAV6TS79"/>
<accession>A0AAV6TS79</accession>
<sequence>MLQPHRDNGVVARPPETFQQRSGDRRAILGPPMMLPLHRANSVVARPETFQPRSGDQRAILGPPMMLPLYRGNSVVARPETVHPGWERPSLGNPESFGPFGRIDWMCSTKYARMQCENGVWDGTCHMMKAMGTFAQRNPPSPLDRTEDAEQMEVDTVPPSESKDL</sequence>